<dbReference type="AlphaFoldDB" id="A0A2A2TE81"/>
<accession>A0A2A2TE81</accession>
<comment type="caution">
    <text evidence="1">The sequence shown here is derived from an EMBL/GenBank/DDBJ whole genome shotgun (WGS) entry which is preliminary data.</text>
</comment>
<dbReference type="RefSeq" id="WP_095723741.1">
    <property type="nucleotide sequence ID" value="NZ_NTFS01000307.1"/>
</dbReference>
<reference evidence="1 2" key="1">
    <citation type="submission" date="2017-08" db="EMBL/GenBank/DDBJ databases">
        <title>Draft genome sequence of filamentous cyanobacterium Calothrix elsteri CCALA 953.</title>
        <authorList>
            <person name="Gagunashvili A.N."/>
            <person name="Elster J."/>
            <person name="Andresson O.S."/>
        </authorList>
    </citation>
    <scope>NUCLEOTIDE SEQUENCE [LARGE SCALE GENOMIC DNA]</scope>
    <source>
        <strain evidence="1 2">CCALA 953</strain>
    </source>
</reference>
<gene>
    <name evidence="1" type="ORF">CK510_22080</name>
</gene>
<organism evidence="1 2">
    <name type="scientific">Brunnivagina elsteri CCALA 953</name>
    <dbReference type="NCBI Taxonomy" id="987040"/>
    <lineage>
        <taxon>Bacteria</taxon>
        <taxon>Bacillati</taxon>
        <taxon>Cyanobacteriota</taxon>
        <taxon>Cyanophyceae</taxon>
        <taxon>Nostocales</taxon>
        <taxon>Calotrichaceae</taxon>
        <taxon>Brunnivagina</taxon>
    </lineage>
</organism>
<name>A0A2A2TE81_9CYAN</name>
<dbReference type="OrthoDB" id="511601at2"/>
<keyword evidence="2" id="KW-1185">Reference proteome</keyword>
<dbReference type="PROSITE" id="PS51257">
    <property type="entry name" value="PROKAR_LIPOPROTEIN"/>
    <property type="match status" value="1"/>
</dbReference>
<protein>
    <submittedName>
        <fullName evidence="1">Uncharacterized protein</fullName>
    </submittedName>
</protein>
<evidence type="ECO:0000313" key="1">
    <source>
        <dbReference type="EMBL" id="PAX51935.1"/>
    </source>
</evidence>
<dbReference type="Proteomes" id="UP000218238">
    <property type="component" value="Unassembled WGS sequence"/>
</dbReference>
<sequence>MKLPKYRNAILTIGCLGILGMFAGCYQVSVSFEPEATEVASTSSVPVNQLNQSELHNSEPTGKLLQTGSVNTQTKLLSYHPNSEKKATGIGSLRMSNQTTQPVRLALLARRGEVKGGGTTVADVPAHWDFAPQEGNEKGLLLSLPNGNLKLEKGDVLVAFAQDGSRRYWGPYIVGETPLPAWNGEGKEWQLILSN</sequence>
<proteinExistence type="predicted"/>
<evidence type="ECO:0000313" key="2">
    <source>
        <dbReference type="Proteomes" id="UP000218238"/>
    </source>
</evidence>
<dbReference type="EMBL" id="NTFS01000307">
    <property type="protein sequence ID" value="PAX51935.1"/>
    <property type="molecule type" value="Genomic_DNA"/>
</dbReference>